<dbReference type="Proteomes" id="UP000598297">
    <property type="component" value="Unassembled WGS sequence"/>
</dbReference>
<dbReference type="AlphaFoldDB" id="A0A964USC5"/>
<sequence>MTVKPVVKAVLRGALKDVRHIRAVAPDSAEGLAARVYAQLERDFGVLAPPVALHSPAPPVLAAAWTLLREVLLVEGRVG</sequence>
<dbReference type="EMBL" id="JAAAHS010000171">
    <property type="protein sequence ID" value="NBE53877.1"/>
    <property type="molecule type" value="Genomic_DNA"/>
</dbReference>
<protein>
    <submittedName>
        <fullName evidence="1">Alkylhydroperoxidase</fullName>
    </submittedName>
</protein>
<evidence type="ECO:0000313" key="2">
    <source>
        <dbReference type="Proteomes" id="UP000598297"/>
    </source>
</evidence>
<gene>
    <name evidence="1" type="ORF">GUY60_21120</name>
</gene>
<evidence type="ECO:0000313" key="1">
    <source>
        <dbReference type="EMBL" id="NBE53877.1"/>
    </source>
</evidence>
<dbReference type="InterPro" id="IPR029032">
    <property type="entry name" value="AhpD-like"/>
</dbReference>
<comment type="caution">
    <text evidence="1">The sequence shown here is derived from an EMBL/GenBank/DDBJ whole genome shotgun (WGS) entry which is preliminary data.</text>
</comment>
<keyword evidence="2" id="KW-1185">Reference proteome</keyword>
<organism evidence="1 2">
    <name type="scientific">Streptomyces boluensis</name>
    <dbReference type="NCBI Taxonomy" id="1775135"/>
    <lineage>
        <taxon>Bacteria</taxon>
        <taxon>Bacillati</taxon>
        <taxon>Actinomycetota</taxon>
        <taxon>Actinomycetes</taxon>
        <taxon>Kitasatosporales</taxon>
        <taxon>Streptomycetaceae</taxon>
        <taxon>Streptomyces</taxon>
    </lineage>
</organism>
<accession>A0A964USC5</accession>
<dbReference type="SUPFAM" id="SSF69118">
    <property type="entry name" value="AhpD-like"/>
    <property type="match status" value="1"/>
</dbReference>
<reference evidence="1" key="1">
    <citation type="submission" date="2020-01" db="EMBL/GenBank/DDBJ databases">
        <title>Whole-genome analyses of novel actinobacteria.</title>
        <authorList>
            <person name="Sahin N."/>
        </authorList>
    </citation>
    <scope>NUCLEOTIDE SEQUENCE</scope>
    <source>
        <strain evidence="1">YC537</strain>
    </source>
</reference>
<name>A0A964USC5_9ACTN</name>
<feature type="non-terminal residue" evidence="1">
    <location>
        <position position="79"/>
    </location>
</feature>
<proteinExistence type="predicted"/>